<evidence type="ECO:0000313" key="2">
    <source>
        <dbReference type="EMBL" id="QHS95611.1"/>
    </source>
</evidence>
<accession>A0A6C0BV17</accession>
<dbReference type="AlphaFoldDB" id="A0A6C0BV17"/>
<protein>
    <submittedName>
        <fullName evidence="2">Uncharacterized protein</fullName>
    </submittedName>
</protein>
<feature type="compositionally biased region" description="Basic residues" evidence="1">
    <location>
        <begin position="9"/>
        <end position="22"/>
    </location>
</feature>
<proteinExistence type="predicted"/>
<name>A0A6C0BV17_9ZZZZ</name>
<dbReference type="EMBL" id="MN739254">
    <property type="protein sequence ID" value="QHS95611.1"/>
    <property type="molecule type" value="Genomic_DNA"/>
</dbReference>
<sequence>MTGSCKMNGGRKRTRSNRRKTMKGGSGLVDAAKSLLLPALLFIGQKFQQNRVITRRKRDMKKTLRRRR</sequence>
<reference evidence="2" key="1">
    <citation type="journal article" date="2020" name="Nature">
        <title>Giant virus diversity and host interactions through global metagenomics.</title>
        <authorList>
            <person name="Schulz F."/>
            <person name="Roux S."/>
            <person name="Paez-Espino D."/>
            <person name="Jungbluth S."/>
            <person name="Walsh D.A."/>
            <person name="Denef V.J."/>
            <person name="McMahon K.D."/>
            <person name="Konstantinidis K.T."/>
            <person name="Eloe-Fadrosh E.A."/>
            <person name="Kyrpides N.C."/>
            <person name="Woyke T."/>
        </authorList>
    </citation>
    <scope>NUCLEOTIDE SEQUENCE</scope>
    <source>
        <strain evidence="2">GVMAG-M-3300018868-6</strain>
    </source>
</reference>
<organism evidence="2">
    <name type="scientific">viral metagenome</name>
    <dbReference type="NCBI Taxonomy" id="1070528"/>
    <lineage>
        <taxon>unclassified sequences</taxon>
        <taxon>metagenomes</taxon>
        <taxon>organismal metagenomes</taxon>
    </lineage>
</organism>
<feature type="region of interest" description="Disordered" evidence="1">
    <location>
        <begin position="1"/>
        <end position="26"/>
    </location>
</feature>
<evidence type="ECO:0000256" key="1">
    <source>
        <dbReference type="SAM" id="MobiDB-lite"/>
    </source>
</evidence>